<evidence type="ECO:0000313" key="3">
    <source>
        <dbReference type="Proteomes" id="UP001054945"/>
    </source>
</evidence>
<protein>
    <submittedName>
        <fullName evidence="2">Uncharacterized protein</fullName>
    </submittedName>
</protein>
<feature type="compositionally biased region" description="Low complexity" evidence="1">
    <location>
        <begin position="74"/>
        <end position="84"/>
    </location>
</feature>
<evidence type="ECO:0000313" key="2">
    <source>
        <dbReference type="EMBL" id="GIX73908.1"/>
    </source>
</evidence>
<evidence type="ECO:0000256" key="1">
    <source>
        <dbReference type="SAM" id="MobiDB-lite"/>
    </source>
</evidence>
<sequence>MFEDNGPNVDGEQAGDVLQELSQNDLHGLVPETEDEDILRQISDPSFELDSLFLPLFRMERPPRQPKRKKMTPSFSQSSNSNNSWKRNLANNTKSTHCPPPPLSACQIRRVSSKMVLVT</sequence>
<feature type="region of interest" description="Disordered" evidence="1">
    <location>
        <begin position="1"/>
        <end position="28"/>
    </location>
</feature>
<comment type="caution">
    <text evidence="2">The sequence shown here is derived from an EMBL/GenBank/DDBJ whole genome shotgun (WGS) entry which is preliminary data.</text>
</comment>
<organism evidence="2 3">
    <name type="scientific">Caerostris extrusa</name>
    <name type="common">Bark spider</name>
    <name type="synonym">Caerostris bankana</name>
    <dbReference type="NCBI Taxonomy" id="172846"/>
    <lineage>
        <taxon>Eukaryota</taxon>
        <taxon>Metazoa</taxon>
        <taxon>Ecdysozoa</taxon>
        <taxon>Arthropoda</taxon>
        <taxon>Chelicerata</taxon>
        <taxon>Arachnida</taxon>
        <taxon>Araneae</taxon>
        <taxon>Araneomorphae</taxon>
        <taxon>Entelegynae</taxon>
        <taxon>Araneoidea</taxon>
        <taxon>Araneidae</taxon>
        <taxon>Caerostris</taxon>
    </lineage>
</organism>
<keyword evidence="3" id="KW-1185">Reference proteome</keyword>
<feature type="region of interest" description="Disordered" evidence="1">
    <location>
        <begin position="60"/>
        <end position="105"/>
    </location>
</feature>
<proteinExistence type="predicted"/>
<accession>A0AAV4MQ35</accession>
<dbReference type="AlphaFoldDB" id="A0AAV4MQ35"/>
<dbReference type="EMBL" id="BPLR01002455">
    <property type="protein sequence ID" value="GIX73908.1"/>
    <property type="molecule type" value="Genomic_DNA"/>
</dbReference>
<feature type="compositionally biased region" description="Polar residues" evidence="1">
    <location>
        <begin position="85"/>
        <end position="96"/>
    </location>
</feature>
<gene>
    <name evidence="2" type="ORF">CEXT_183491</name>
</gene>
<dbReference type="Proteomes" id="UP001054945">
    <property type="component" value="Unassembled WGS sequence"/>
</dbReference>
<name>A0AAV4MQ35_CAEEX</name>
<reference evidence="2 3" key="1">
    <citation type="submission" date="2021-06" db="EMBL/GenBank/DDBJ databases">
        <title>Caerostris extrusa draft genome.</title>
        <authorList>
            <person name="Kono N."/>
            <person name="Arakawa K."/>
        </authorList>
    </citation>
    <scope>NUCLEOTIDE SEQUENCE [LARGE SCALE GENOMIC DNA]</scope>
</reference>